<dbReference type="HOGENOM" id="CLU_301749_0_0_1"/>
<dbReference type="GO" id="GO:0061511">
    <property type="term" value="P:centriole elongation"/>
    <property type="evidence" value="ECO:0007669"/>
    <property type="project" value="TreeGrafter"/>
</dbReference>
<dbReference type="KEGG" id="phu:Phum_PHUM392780"/>
<dbReference type="InParanoid" id="E0VR60"/>
<evidence type="ECO:0000256" key="3">
    <source>
        <dbReference type="SAM" id="MobiDB-lite"/>
    </source>
</evidence>
<name>E0VR60_PEDHC</name>
<reference evidence="5" key="1">
    <citation type="submission" date="2007-04" db="EMBL/GenBank/DDBJ databases">
        <title>Annotation of Pediculus humanus corporis strain USDA.</title>
        <authorList>
            <person name="Kirkness E."/>
            <person name="Hannick L."/>
            <person name="Hass B."/>
            <person name="Bruggner R."/>
            <person name="Lawson D."/>
            <person name="Bidwell S."/>
            <person name="Joardar V."/>
            <person name="Caler E."/>
            <person name="Walenz B."/>
            <person name="Inman J."/>
            <person name="Schobel S."/>
            <person name="Galinsky K."/>
            <person name="Amedeo P."/>
            <person name="Strausberg R."/>
        </authorList>
    </citation>
    <scope>NUCLEOTIDE SEQUENCE</scope>
    <source>
        <strain evidence="5">USDA</strain>
    </source>
</reference>
<accession>E0VR60</accession>
<feature type="domain" description="Centromere protein J C-terminal" evidence="4">
    <location>
        <begin position="945"/>
        <end position="975"/>
    </location>
</feature>
<keyword evidence="7" id="KW-1185">Reference proteome</keyword>
<protein>
    <recommendedName>
        <fullName evidence="4">Centromere protein J C-terminal domain-containing protein</fullName>
    </recommendedName>
</protein>
<evidence type="ECO:0000313" key="6">
    <source>
        <dbReference type="EnsemblMetazoa" id="PHUM392780-PA"/>
    </source>
</evidence>
<feature type="region of interest" description="Disordered" evidence="3">
    <location>
        <begin position="139"/>
        <end position="172"/>
    </location>
</feature>
<dbReference type="GO" id="GO:0060271">
    <property type="term" value="P:cilium assembly"/>
    <property type="evidence" value="ECO:0007669"/>
    <property type="project" value="TreeGrafter"/>
</dbReference>
<dbReference type="EnsemblMetazoa" id="PHUM392780-RA">
    <property type="protein sequence ID" value="PHUM392780-PA"/>
    <property type="gene ID" value="PHUM392780"/>
</dbReference>
<dbReference type="PANTHER" id="PTHR10331">
    <property type="entry name" value="T COMPLEX PROTEIN 10"/>
    <property type="match status" value="1"/>
</dbReference>
<dbReference type="RefSeq" id="XP_002428604.1">
    <property type="nucleotide sequence ID" value="XM_002428559.1"/>
</dbReference>
<keyword evidence="2" id="KW-0175">Coiled coil</keyword>
<dbReference type="PANTHER" id="PTHR10331:SF6">
    <property type="entry name" value="SPINDLE ASSEMBLY ABNORMAL 4"/>
    <property type="match status" value="1"/>
</dbReference>
<evidence type="ECO:0000313" key="5">
    <source>
        <dbReference type="EMBL" id="EEB15866.1"/>
    </source>
</evidence>
<comment type="similarity">
    <text evidence="1">Belongs to the TCP10 family.</text>
</comment>
<gene>
    <name evidence="6" type="primary">8237666</name>
    <name evidence="5" type="ORF">Phum_PHUM392780</name>
</gene>
<proteinExistence type="inferred from homology"/>
<organism>
    <name type="scientific">Pediculus humanus subsp. corporis</name>
    <name type="common">Body louse</name>
    <dbReference type="NCBI Taxonomy" id="121224"/>
    <lineage>
        <taxon>Eukaryota</taxon>
        <taxon>Metazoa</taxon>
        <taxon>Ecdysozoa</taxon>
        <taxon>Arthropoda</taxon>
        <taxon>Hexapoda</taxon>
        <taxon>Insecta</taxon>
        <taxon>Pterygota</taxon>
        <taxon>Neoptera</taxon>
        <taxon>Paraneoptera</taxon>
        <taxon>Psocodea</taxon>
        <taxon>Troctomorpha</taxon>
        <taxon>Phthiraptera</taxon>
        <taxon>Anoplura</taxon>
        <taxon>Pediculidae</taxon>
        <taxon>Pediculus</taxon>
    </lineage>
</organism>
<feature type="domain" description="Centromere protein J C-terminal" evidence="4">
    <location>
        <begin position="872"/>
        <end position="904"/>
    </location>
</feature>
<feature type="region of interest" description="Disordered" evidence="3">
    <location>
        <begin position="760"/>
        <end position="780"/>
    </location>
</feature>
<feature type="coiled-coil region" evidence="2">
    <location>
        <begin position="502"/>
        <end position="564"/>
    </location>
</feature>
<sequence length="990" mass="115638">MASEIFSDFGQKLADLNSWQLEQQQKLKEFQKTQRELLNFGSHSILKPMNLSIEKILRKQTEKHSDDDINDELRKRTCESENELMENNYKNIYPEFENIVPTRKNFLRRGDGLARFRMTMEDFKSLPEIYKEKRVKTHLNKKPKTCKSIKNKRQDENRGLSQSETLAKPSNNVKPKCISKQLSLKSNKEFPVSSNNIYCKVKEKKHFFPDALKSFKETSDYPFHFENIFKKERQTQLKKLESPAISDLGDFETKKDEKELKVFEILEQKINDDSFCSSSSFVNKLMDQSITSIHQKSNEENMSLKKNMPSSDFFSINPMEKNVLDEMNASPDCEKNNSSSNKLESIENDFFENTESNLKQSDDKNNSFQCMKDLPSFSNDSNFNEVKEKSTGSNQKPIISNQKRLLQEYVKNFKNLKSKIKDNTGSQFEFTENEVNNDKSKKLIDQNKIAMKLKRKGLQDNVKPLMNWDFPPRKKTIKRVVKKPAAKHFKTEKTKFSNKEQTDKVVLNSALLRERLEELEKEILIFRKENSKFEKLLKECQEEKHKLMKERKEFEKQMEEERKAFDIKMTEGYKKLQKDRNVFETYCKQNNCRPNRREREEIMQLKKDLEKINSLVSTKESRWAACQARLRNQIRSLEKENSELKNENENLKKLSSKRIAYNSDKKLNAKIIRAVNSELEKYKPSIGKTKLSSCSCSARESVSLKSRQSLETALRRVNSAPNIKKQFILDNSDDSSNQHSRKIFCSISTDSGIETNRFDNKTLPESANPKDGRRFSNFDQKGRGNKENVSMWDSDFISELPTTERGIYTKERILDDGTKEIVYSNGNIKKISPNQDVIKIIYYNGDVKETNVKDGCEKYYYFETQTWHTTYKDGMEVFEFPSGQTERRYPDGSTEISFPNGCVRFCDSTGKDEWRFLDGTVIKTDETGHKTLIMPNGQKEIHTENFKRREYPDGTVKILYSDGVQETRYSSGRIRLKDKDGNLVMDSGGV</sequence>
<dbReference type="FunCoup" id="E0VR60">
    <property type="interactions" value="25"/>
</dbReference>
<dbReference type="OrthoDB" id="10252174at2759"/>
<dbReference type="AlphaFoldDB" id="E0VR60"/>
<evidence type="ECO:0000313" key="7">
    <source>
        <dbReference type="Proteomes" id="UP000009046"/>
    </source>
</evidence>
<dbReference type="Gene3D" id="2.60.450.20">
    <property type="match status" value="1"/>
</dbReference>
<feature type="domain" description="Centromere protein J C-terminal" evidence="4">
    <location>
        <begin position="909"/>
        <end position="942"/>
    </location>
</feature>
<feature type="compositionally biased region" description="Polar residues" evidence="3">
    <location>
        <begin position="159"/>
        <end position="172"/>
    </location>
</feature>
<reference evidence="6" key="3">
    <citation type="submission" date="2020-05" db="UniProtKB">
        <authorList>
            <consortium name="EnsemblMetazoa"/>
        </authorList>
    </citation>
    <scope>IDENTIFICATION</scope>
    <source>
        <strain evidence="6">USDA</strain>
    </source>
</reference>
<dbReference type="STRING" id="121224.E0VR60"/>
<dbReference type="GO" id="GO:0005813">
    <property type="term" value="C:centrosome"/>
    <property type="evidence" value="ECO:0007669"/>
    <property type="project" value="TreeGrafter"/>
</dbReference>
<dbReference type="InterPro" id="IPR047002">
    <property type="entry name" value="Tcp10_C_sf"/>
</dbReference>
<feature type="compositionally biased region" description="Basic residues" evidence="3">
    <location>
        <begin position="139"/>
        <end position="151"/>
    </location>
</feature>
<dbReference type="CTD" id="8237666"/>
<dbReference type="InterPro" id="IPR026581">
    <property type="entry name" value="TCP10L/CENPJ"/>
</dbReference>
<dbReference type="EMBL" id="DS235451">
    <property type="protein sequence ID" value="EEB15866.1"/>
    <property type="molecule type" value="Genomic_DNA"/>
</dbReference>
<evidence type="ECO:0000256" key="2">
    <source>
        <dbReference type="SAM" id="Coils"/>
    </source>
</evidence>
<dbReference type="Proteomes" id="UP000009046">
    <property type="component" value="Unassembled WGS sequence"/>
</dbReference>
<dbReference type="GO" id="GO:0005814">
    <property type="term" value="C:centriole"/>
    <property type="evidence" value="ECO:0007669"/>
    <property type="project" value="TreeGrafter"/>
</dbReference>
<feature type="coiled-coil region" evidence="2">
    <location>
        <begin position="595"/>
        <end position="664"/>
    </location>
</feature>
<dbReference type="VEuPathDB" id="VectorBase:PHUM392780"/>
<dbReference type="Pfam" id="PF07202">
    <property type="entry name" value="Tcp10_C"/>
    <property type="match status" value="3"/>
</dbReference>
<reference evidence="5" key="2">
    <citation type="submission" date="2007-04" db="EMBL/GenBank/DDBJ databases">
        <title>The genome of the human body louse.</title>
        <authorList>
            <consortium name="The Human Body Louse Genome Consortium"/>
            <person name="Kirkness E."/>
            <person name="Walenz B."/>
            <person name="Hass B."/>
            <person name="Bruggner R."/>
            <person name="Strausberg R."/>
        </authorList>
    </citation>
    <scope>NUCLEOTIDE SEQUENCE</scope>
    <source>
        <strain evidence="5">USDA</strain>
    </source>
</reference>
<dbReference type="GO" id="GO:0015631">
    <property type="term" value="F:tubulin binding"/>
    <property type="evidence" value="ECO:0007669"/>
    <property type="project" value="TreeGrafter"/>
</dbReference>
<dbReference type="eggNOG" id="ENOG502QQR0">
    <property type="taxonomic scope" value="Eukaryota"/>
</dbReference>
<dbReference type="EMBL" id="AAZO01004596">
    <property type="status" value="NOT_ANNOTATED_CDS"/>
    <property type="molecule type" value="Genomic_DNA"/>
</dbReference>
<evidence type="ECO:0000256" key="1">
    <source>
        <dbReference type="ARBA" id="ARBA00005627"/>
    </source>
</evidence>
<evidence type="ECO:0000259" key="4">
    <source>
        <dbReference type="Pfam" id="PF07202"/>
    </source>
</evidence>
<dbReference type="FunFam" id="2.60.450.20:FF:000002">
    <property type="entry name" value="Spindle assembly abnormal 4"/>
    <property type="match status" value="1"/>
</dbReference>
<dbReference type="GeneID" id="8237666"/>
<dbReference type="InterPro" id="IPR009852">
    <property type="entry name" value="CENPJ_C_dom"/>
</dbReference>